<dbReference type="SUPFAM" id="SSF159234">
    <property type="entry name" value="FomD-like"/>
    <property type="match status" value="1"/>
</dbReference>
<dbReference type="Pfam" id="PF04167">
    <property type="entry name" value="DUF402"/>
    <property type="match status" value="1"/>
</dbReference>
<dbReference type="InterPro" id="IPR050212">
    <property type="entry name" value="Ntdp-like"/>
</dbReference>
<dbReference type="PANTHER" id="PTHR39159">
    <property type="match status" value="1"/>
</dbReference>
<keyword evidence="2" id="KW-0378">Hydrolase</keyword>
<keyword evidence="6" id="KW-1185">Reference proteome</keyword>
<dbReference type="Gene3D" id="2.40.380.10">
    <property type="entry name" value="FomD-like"/>
    <property type="match status" value="1"/>
</dbReference>
<keyword evidence="3" id="KW-0460">Magnesium</keyword>
<protein>
    <submittedName>
        <fullName evidence="5">DUF402 domain-containing protein</fullName>
    </submittedName>
</protein>
<dbReference type="Proteomes" id="UP001519887">
    <property type="component" value="Unassembled WGS sequence"/>
</dbReference>
<accession>A0ABS7C2U3</accession>
<proteinExistence type="predicted"/>
<feature type="domain" description="DUF402" evidence="4">
    <location>
        <begin position="40"/>
        <end position="161"/>
    </location>
</feature>
<reference evidence="5 6" key="1">
    <citation type="submission" date="2021-07" db="EMBL/GenBank/DDBJ databases">
        <title>Paenibacillus radiodurans sp. nov., isolated from the southeastern edge of Tengger Desert.</title>
        <authorList>
            <person name="Zhang G."/>
        </authorList>
    </citation>
    <scope>NUCLEOTIDE SEQUENCE [LARGE SCALE GENOMIC DNA]</scope>
    <source>
        <strain evidence="5 6">CCM 7311</strain>
    </source>
</reference>
<dbReference type="RefSeq" id="WP_210042687.1">
    <property type="nucleotide sequence ID" value="NZ_JBHLVU010000023.1"/>
</dbReference>
<evidence type="ECO:0000256" key="1">
    <source>
        <dbReference type="ARBA" id="ARBA00022723"/>
    </source>
</evidence>
<keyword evidence="1" id="KW-0479">Metal-binding</keyword>
<dbReference type="InterPro" id="IPR035930">
    <property type="entry name" value="FomD-like_sf"/>
</dbReference>
<organism evidence="5 6">
    <name type="scientific">Paenibacillus sepulcri</name>
    <dbReference type="NCBI Taxonomy" id="359917"/>
    <lineage>
        <taxon>Bacteria</taxon>
        <taxon>Bacillati</taxon>
        <taxon>Bacillota</taxon>
        <taxon>Bacilli</taxon>
        <taxon>Bacillales</taxon>
        <taxon>Paenibacillaceae</taxon>
        <taxon>Paenibacillus</taxon>
    </lineage>
</organism>
<gene>
    <name evidence="5" type="ORF">K0U00_14340</name>
</gene>
<evidence type="ECO:0000313" key="5">
    <source>
        <dbReference type="EMBL" id="MBW7455201.1"/>
    </source>
</evidence>
<dbReference type="InterPro" id="IPR007295">
    <property type="entry name" value="DUF402"/>
</dbReference>
<dbReference type="InterPro" id="IPR016882">
    <property type="entry name" value="SA1684"/>
</dbReference>
<evidence type="ECO:0000256" key="2">
    <source>
        <dbReference type="ARBA" id="ARBA00022801"/>
    </source>
</evidence>
<sequence>MDNYRPSVIKSFKHNGRLHRMWLENSLLPDQLTAPEHAAESMYILINRQTPIQEADGGMWTSRVPAVSFFIPGQWYNIVALLENEGIRYYCNVASPPYFQDDVLTYIDYDLDVIVAQDRSVHVVDVEEYELHKAMYHYSKEVDRKVQEGLHGLLDRVESGKAPFNNNQVAAYFETWNKQTGEV</sequence>
<name>A0ABS7C2U3_9BACL</name>
<evidence type="ECO:0000259" key="4">
    <source>
        <dbReference type="Pfam" id="PF04167"/>
    </source>
</evidence>
<evidence type="ECO:0000313" key="6">
    <source>
        <dbReference type="Proteomes" id="UP001519887"/>
    </source>
</evidence>
<dbReference type="PANTHER" id="PTHR39159:SF1">
    <property type="entry name" value="UPF0374 PROTEIN YGAC"/>
    <property type="match status" value="1"/>
</dbReference>
<evidence type="ECO:0000256" key="3">
    <source>
        <dbReference type="ARBA" id="ARBA00022842"/>
    </source>
</evidence>
<dbReference type="EMBL" id="JAHZIK010000320">
    <property type="protein sequence ID" value="MBW7455201.1"/>
    <property type="molecule type" value="Genomic_DNA"/>
</dbReference>
<dbReference type="PIRSF" id="PIRSF028345">
    <property type="entry name" value="UCP028345"/>
    <property type="match status" value="1"/>
</dbReference>
<comment type="caution">
    <text evidence="5">The sequence shown here is derived from an EMBL/GenBank/DDBJ whole genome shotgun (WGS) entry which is preliminary data.</text>
</comment>